<evidence type="ECO:0000256" key="4">
    <source>
        <dbReference type="ARBA" id="ARBA00022989"/>
    </source>
</evidence>
<keyword evidence="8 9" id="KW-0807">Transducer</keyword>
<dbReference type="EMBL" id="CALNXJ010000066">
    <property type="protein sequence ID" value="CAH3158095.1"/>
    <property type="molecule type" value="Genomic_DNA"/>
</dbReference>
<evidence type="ECO:0000256" key="8">
    <source>
        <dbReference type="ARBA" id="ARBA00023224"/>
    </source>
</evidence>
<keyword evidence="2" id="KW-1003">Cell membrane</keyword>
<feature type="transmembrane region" description="Helical" evidence="10">
    <location>
        <begin position="111"/>
        <end position="131"/>
    </location>
</feature>
<dbReference type="AlphaFoldDB" id="A0AAU9XW06"/>
<dbReference type="InterPro" id="IPR050569">
    <property type="entry name" value="TAAR"/>
</dbReference>
<evidence type="ECO:0000313" key="13">
    <source>
        <dbReference type="Proteomes" id="UP001159428"/>
    </source>
</evidence>
<dbReference type="PROSITE" id="PS00237">
    <property type="entry name" value="G_PROTEIN_RECEP_F1_1"/>
    <property type="match status" value="1"/>
</dbReference>
<dbReference type="GO" id="GO:0004930">
    <property type="term" value="F:G protein-coupled receptor activity"/>
    <property type="evidence" value="ECO:0007669"/>
    <property type="project" value="UniProtKB-KW"/>
</dbReference>
<sequence>MSSCVNTSCTAQEFICHGLLVEVLHENPELLIFNISFQILNSIAATFGNVLALLAIWRTPSLHSPSNTLLFGLAVSNLGVACLAQPLHVVFQVSMYRDDRDVKSCAINITGFFLNVFFSMVTLLTMTLISIDRYLAISLHLRYREIVTITKIRILLCFLWAVGCAAAMVSFSTFEIFQWTVVALELFCLSVVFYTWIRIHKIVRRHRAQIQQQQIQIENQPFNMLKFRKSTLSCKLLIFVYWFCYLPQFICLIFLKFNREKNSFLALFISCTAVVLNSSLNPLIYFLRQEDMRTSVKQILRSITRCQEQH</sequence>
<feature type="transmembrane region" description="Helical" evidence="10">
    <location>
        <begin position="152"/>
        <end position="170"/>
    </location>
</feature>
<evidence type="ECO:0000256" key="1">
    <source>
        <dbReference type="ARBA" id="ARBA00004651"/>
    </source>
</evidence>
<keyword evidence="5 9" id="KW-0297">G-protein coupled receptor</keyword>
<dbReference type="GO" id="GO:0005886">
    <property type="term" value="C:plasma membrane"/>
    <property type="evidence" value="ECO:0007669"/>
    <property type="project" value="UniProtKB-SubCell"/>
</dbReference>
<dbReference type="PROSITE" id="PS50262">
    <property type="entry name" value="G_PROTEIN_RECEP_F1_2"/>
    <property type="match status" value="1"/>
</dbReference>
<evidence type="ECO:0000259" key="11">
    <source>
        <dbReference type="PROSITE" id="PS50262"/>
    </source>
</evidence>
<dbReference type="Proteomes" id="UP001159428">
    <property type="component" value="Unassembled WGS sequence"/>
</dbReference>
<organism evidence="12 13">
    <name type="scientific">Pocillopora meandrina</name>
    <dbReference type="NCBI Taxonomy" id="46732"/>
    <lineage>
        <taxon>Eukaryota</taxon>
        <taxon>Metazoa</taxon>
        <taxon>Cnidaria</taxon>
        <taxon>Anthozoa</taxon>
        <taxon>Hexacorallia</taxon>
        <taxon>Scleractinia</taxon>
        <taxon>Astrocoeniina</taxon>
        <taxon>Pocilloporidae</taxon>
        <taxon>Pocillopora</taxon>
    </lineage>
</organism>
<dbReference type="Gene3D" id="1.20.1070.10">
    <property type="entry name" value="Rhodopsin 7-helix transmembrane proteins"/>
    <property type="match status" value="1"/>
</dbReference>
<keyword evidence="6 10" id="KW-0472">Membrane</keyword>
<dbReference type="PRINTS" id="PR00237">
    <property type="entry name" value="GPCRRHODOPSN"/>
</dbReference>
<feature type="transmembrane region" description="Helical" evidence="10">
    <location>
        <begin position="236"/>
        <end position="257"/>
    </location>
</feature>
<evidence type="ECO:0000256" key="2">
    <source>
        <dbReference type="ARBA" id="ARBA00022475"/>
    </source>
</evidence>
<keyword evidence="7 9" id="KW-0675">Receptor</keyword>
<comment type="similarity">
    <text evidence="9">Belongs to the G-protein coupled receptor 1 family.</text>
</comment>
<dbReference type="SMART" id="SM01381">
    <property type="entry name" value="7TM_GPCR_Srsx"/>
    <property type="match status" value="1"/>
</dbReference>
<dbReference type="PANTHER" id="PTHR24249:SF372">
    <property type="entry name" value="G-PROTEIN COUPLED RECEPTORS FAMILY 1 PROFILE DOMAIN-CONTAINING PROTEIN"/>
    <property type="match status" value="1"/>
</dbReference>
<proteinExistence type="inferred from homology"/>
<dbReference type="Pfam" id="PF00001">
    <property type="entry name" value="7tm_1"/>
    <property type="match status" value="1"/>
</dbReference>
<protein>
    <recommendedName>
        <fullName evidence="11">G-protein coupled receptors family 1 profile domain-containing protein</fullName>
    </recommendedName>
</protein>
<keyword evidence="13" id="KW-1185">Reference proteome</keyword>
<name>A0AAU9XW06_9CNID</name>
<evidence type="ECO:0000256" key="3">
    <source>
        <dbReference type="ARBA" id="ARBA00022692"/>
    </source>
</evidence>
<keyword evidence="3 9" id="KW-0812">Transmembrane</keyword>
<evidence type="ECO:0000256" key="6">
    <source>
        <dbReference type="ARBA" id="ARBA00023136"/>
    </source>
</evidence>
<evidence type="ECO:0000256" key="7">
    <source>
        <dbReference type="ARBA" id="ARBA00023170"/>
    </source>
</evidence>
<gene>
    <name evidence="12" type="ORF">PMEA_00030286</name>
</gene>
<evidence type="ECO:0000256" key="10">
    <source>
        <dbReference type="SAM" id="Phobius"/>
    </source>
</evidence>
<dbReference type="InterPro" id="IPR017452">
    <property type="entry name" value="GPCR_Rhodpsn_7TM"/>
</dbReference>
<feature type="transmembrane region" description="Helical" evidence="10">
    <location>
        <begin position="263"/>
        <end position="287"/>
    </location>
</feature>
<feature type="transmembrane region" description="Helical" evidence="10">
    <location>
        <begin position="69"/>
        <end position="91"/>
    </location>
</feature>
<comment type="subcellular location">
    <subcellularLocation>
        <location evidence="1">Cell membrane</location>
        <topology evidence="1">Multi-pass membrane protein</topology>
    </subcellularLocation>
</comment>
<keyword evidence="4 10" id="KW-1133">Transmembrane helix</keyword>
<accession>A0AAU9XW06</accession>
<evidence type="ECO:0000256" key="5">
    <source>
        <dbReference type="ARBA" id="ARBA00023040"/>
    </source>
</evidence>
<reference evidence="12 13" key="1">
    <citation type="submission" date="2022-05" db="EMBL/GenBank/DDBJ databases">
        <authorList>
            <consortium name="Genoscope - CEA"/>
            <person name="William W."/>
        </authorList>
    </citation>
    <scope>NUCLEOTIDE SEQUENCE [LARGE SCALE GENOMIC DNA]</scope>
</reference>
<feature type="transmembrane region" description="Helical" evidence="10">
    <location>
        <begin position="31"/>
        <end position="57"/>
    </location>
</feature>
<evidence type="ECO:0000313" key="12">
    <source>
        <dbReference type="EMBL" id="CAH3158095.1"/>
    </source>
</evidence>
<feature type="transmembrane region" description="Helical" evidence="10">
    <location>
        <begin position="176"/>
        <end position="197"/>
    </location>
</feature>
<comment type="caution">
    <text evidence="12">The sequence shown here is derived from an EMBL/GenBank/DDBJ whole genome shotgun (WGS) entry which is preliminary data.</text>
</comment>
<evidence type="ECO:0000256" key="9">
    <source>
        <dbReference type="RuleBase" id="RU000688"/>
    </source>
</evidence>
<dbReference type="CDD" id="cd00637">
    <property type="entry name" value="7tm_classA_rhodopsin-like"/>
    <property type="match status" value="1"/>
</dbReference>
<dbReference type="SUPFAM" id="SSF81321">
    <property type="entry name" value="Family A G protein-coupled receptor-like"/>
    <property type="match status" value="1"/>
</dbReference>
<dbReference type="PANTHER" id="PTHR24249">
    <property type="entry name" value="HISTAMINE RECEPTOR-RELATED G-PROTEIN COUPLED RECEPTOR"/>
    <property type="match status" value="1"/>
</dbReference>
<feature type="domain" description="G-protein coupled receptors family 1 profile" evidence="11">
    <location>
        <begin position="48"/>
        <end position="285"/>
    </location>
</feature>
<dbReference type="InterPro" id="IPR000276">
    <property type="entry name" value="GPCR_Rhodpsn"/>
</dbReference>